<dbReference type="NCBIfam" id="TIGR01993">
    <property type="entry name" value="Pyr-5-nucltdase"/>
    <property type="match status" value="1"/>
</dbReference>
<dbReference type="PANTHER" id="PTHR12725">
    <property type="entry name" value="HALOACID DEHALOGENASE-LIKE HYDROLASE"/>
    <property type="match status" value="1"/>
</dbReference>
<proteinExistence type="predicted"/>
<evidence type="ECO:0000313" key="1">
    <source>
        <dbReference type="EMBL" id="SVB17676.1"/>
    </source>
</evidence>
<dbReference type="Gene3D" id="3.40.50.1000">
    <property type="entry name" value="HAD superfamily/HAD-like"/>
    <property type="match status" value="1"/>
</dbReference>
<dbReference type="InterPro" id="IPR006439">
    <property type="entry name" value="HAD-SF_hydro_IA"/>
</dbReference>
<dbReference type="InterPro" id="IPR041492">
    <property type="entry name" value="HAD_2"/>
</dbReference>
<reference evidence="1" key="1">
    <citation type="submission" date="2018-05" db="EMBL/GenBank/DDBJ databases">
        <authorList>
            <person name="Lanie J.A."/>
            <person name="Ng W.-L."/>
            <person name="Kazmierczak K.M."/>
            <person name="Andrzejewski T.M."/>
            <person name="Davidsen T.M."/>
            <person name="Wayne K.J."/>
            <person name="Tettelin H."/>
            <person name="Glass J.I."/>
            <person name="Rusch D."/>
            <person name="Podicherti R."/>
            <person name="Tsui H.-C.T."/>
            <person name="Winkler M.E."/>
        </authorList>
    </citation>
    <scope>NUCLEOTIDE SEQUENCE</scope>
</reference>
<dbReference type="SUPFAM" id="SSF56784">
    <property type="entry name" value="HAD-like"/>
    <property type="match status" value="1"/>
</dbReference>
<organism evidence="1">
    <name type="scientific">marine metagenome</name>
    <dbReference type="NCBI Taxonomy" id="408172"/>
    <lineage>
        <taxon>unclassified sequences</taxon>
        <taxon>metagenomes</taxon>
        <taxon>ecological metagenomes</taxon>
    </lineage>
</organism>
<dbReference type="Pfam" id="PF13419">
    <property type="entry name" value="HAD_2"/>
    <property type="match status" value="1"/>
</dbReference>
<protein>
    <recommendedName>
        <fullName evidence="2">Pyrimidine 5'-nucleotidase</fullName>
    </recommendedName>
</protein>
<dbReference type="InterPro" id="IPR010237">
    <property type="entry name" value="Pyr-5-nucltdase"/>
</dbReference>
<dbReference type="AlphaFoldDB" id="A0A382BV34"/>
<sequence>MSAYISKKLNVDLIKAREIQKKYFYETGTTLSGLMKHNNIDPHEFLEFVHDIDISWLPKDLLLREELIKIKEKKYIFTNGSHSHVKNITNQLGIEDLFDGAFAITDADFIPKPSIEPYKKIIKKFNLDPKKSILIEDIAHNLKQAKFLGMKTVWLENDEHFASKDKDKPYIDYKIKNLPSFLQKINILKAA</sequence>
<dbReference type="InterPro" id="IPR023214">
    <property type="entry name" value="HAD_sf"/>
</dbReference>
<dbReference type="Gene3D" id="1.10.150.450">
    <property type="match status" value="1"/>
</dbReference>
<evidence type="ECO:0008006" key="2">
    <source>
        <dbReference type="Google" id="ProtNLM"/>
    </source>
</evidence>
<gene>
    <name evidence="1" type="ORF">METZ01_LOCUS170530</name>
</gene>
<dbReference type="EMBL" id="UINC01031512">
    <property type="protein sequence ID" value="SVB17676.1"/>
    <property type="molecule type" value="Genomic_DNA"/>
</dbReference>
<accession>A0A382BV34</accession>
<dbReference type="InterPro" id="IPR036412">
    <property type="entry name" value="HAD-like_sf"/>
</dbReference>
<dbReference type="NCBIfam" id="TIGR01509">
    <property type="entry name" value="HAD-SF-IA-v3"/>
    <property type="match status" value="1"/>
</dbReference>
<dbReference type="PANTHER" id="PTHR12725:SF117">
    <property type="entry name" value="HALOACID DEHALOGENASE-LIKE HYDROLASE"/>
    <property type="match status" value="1"/>
</dbReference>
<name>A0A382BV34_9ZZZZ</name>